<evidence type="ECO:0000259" key="5">
    <source>
        <dbReference type="Pfam" id="PF07993"/>
    </source>
</evidence>
<dbReference type="InterPro" id="IPR036291">
    <property type="entry name" value="NAD(P)-bd_dom_sf"/>
</dbReference>
<dbReference type="InterPro" id="IPR020845">
    <property type="entry name" value="AMP-binding_CS"/>
</dbReference>
<dbReference type="InterPro" id="IPR009081">
    <property type="entry name" value="PP-bd_ACP"/>
</dbReference>
<reference evidence="6" key="2">
    <citation type="journal article" date="2023" name="IMA Fungus">
        <title>Comparative genomic study of the Penicillium genus elucidates a diverse pangenome and 15 lateral gene transfer events.</title>
        <authorList>
            <person name="Petersen C."/>
            <person name="Sorensen T."/>
            <person name="Nielsen M.R."/>
            <person name="Sondergaard T.E."/>
            <person name="Sorensen J.L."/>
            <person name="Fitzpatrick D.A."/>
            <person name="Frisvad J.C."/>
            <person name="Nielsen K.L."/>
        </authorList>
    </citation>
    <scope>NUCLEOTIDE SEQUENCE</scope>
    <source>
        <strain evidence="6">IBT 30069</strain>
    </source>
</reference>
<dbReference type="AlphaFoldDB" id="A0A9W9FI68"/>
<dbReference type="InterPro" id="IPR013120">
    <property type="entry name" value="FAR_NAD-bd"/>
</dbReference>
<evidence type="ECO:0000313" key="7">
    <source>
        <dbReference type="Proteomes" id="UP001149165"/>
    </source>
</evidence>
<dbReference type="InterPro" id="IPR036736">
    <property type="entry name" value="ACP-like_sf"/>
</dbReference>
<evidence type="ECO:0000259" key="3">
    <source>
        <dbReference type="Pfam" id="PF00501"/>
    </source>
</evidence>
<dbReference type="Pfam" id="PF23562">
    <property type="entry name" value="AMP-binding_C_3"/>
    <property type="match status" value="1"/>
</dbReference>
<proteinExistence type="predicted"/>
<dbReference type="Pfam" id="PF00550">
    <property type="entry name" value="PP-binding"/>
    <property type="match status" value="1"/>
</dbReference>
<evidence type="ECO:0000259" key="4">
    <source>
        <dbReference type="Pfam" id="PF00550"/>
    </source>
</evidence>
<dbReference type="OrthoDB" id="429813at2759"/>
<dbReference type="Pfam" id="PF00501">
    <property type="entry name" value="AMP-binding"/>
    <property type="match status" value="1"/>
</dbReference>
<comment type="caution">
    <text evidence="6">The sequence shown here is derived from an EMBL/GenBank/DDBJ whole genome shotgun (WGS) entry which is preliminary data.</text>
</comment>
<keyword evidence="2" id="KW-0597">Phosphoprotein</keyword>
<protein>
    <submittedName>
        <fullName evidence="6">Acetyl-CoA synthetase-like protein</fullName>
    </submittedName>
</protein>
<dbReference type="SUPFAM" id="SSF47336">
    <property type="entry name" value="ACP-like"/>
    <property type="match status" value="1"/>
</dbReference>
<feature type="domain" description="Thioester reductase (TE)" evidence="5">
    <location>
        <begin position="689"/>
        <end position="925"/>
    </location>
</feature>
<evidence type="ECO:0000256" key="1">
    <source>
        <dbReference type="ARBA" id="ARBA00022450"/>
    </source>
</evidence>
<name>A0A9W9FI68_9EURO</name>
<reference evidence="6" key="1">
    <citation type="submission" date="2022-11" db="EMBL/GenBank/DDBJ databases">
        <authorList>
            <person name="Petersen C."/>
        </authorList>
    </citation>
    <scope>NUCLEOTIDE SEQUENCE</scope>
    <source>
        <strain evidence="6">IBT 30069</strain>
    </source>
</reference>
<evidence type="ECO:0000313" key="6">
    <source>
        <dbReference type="EMBL" id="KAJ5100641.1"/>
    </source>
</evidence>
<keyword evidence="7" id="KW-1185">Reference proteome</keyword>
<dbReference type="Proteomes" id="UP001149165">
    <property type="component" value="Unassembled WGS sequence"/>
</dbReference>
<dbReference type="GO" id="GO:0044550">
    <property type="term" value="P:secondary metabolite biosynthetic process"/>
    <property type="evidence" value="ECO:0007669"/>
    <property type="project" value="UniProtKB-ARBA"/>
</dbReference>
<dbReference type="InterPro" id="IPR051414">
    <property type="entry name" value="Adenylate-forming_Reductase"/>
</dbReference>
<dbReference type="SUPFAM" id="SSF51735">
    <property type="entry name" value="NAD(P)-binding Rossmann-fold domains"/>
    <property type="match status" value="1"/>
</dbReference>
<gene>
    <name evidence="6" type="ORF">N7456_006693</name>
</gene>
<accession>A0A9W9FI68</accession>
<dbReference type="PANTHER" id="PTHR43439:SF2">
    <property type="entry name" value="ENZYME, PUTATIVE (JCVI)-RELATED"/>
    <property type="match status" value="1"/>
</dbReference>
<dbReference type="SUPFAM" id="SSF56801">
    <property type="entry name" value="Acetyl-CoA synthetase-like"/>
    <property type="match status" value="1"/>
</dbReference>
<dbReference type="PANTHER" id="PTHR43439">
    <property type="entry name" value="PHENYLACETATE-COENZYME A LIGASE"/>
    <property type="match status" value="1"/>
</dbReference>
<dbReference type="InterPro" id="IPR042099">
    <property type="entry name" value="ANL_N_sf"/>
</dbReference>
<dbReference type="PROSITE" id="PS00455">
    <property type="entry name" value="AMP_BINDING"/>
    <property type="match status" value="1"/>
</dbReference>
<evidence type="ECO:0000256" key="2">
    <source>
        <dbReference type="ARBA" id="ARBA00022553"/>
    </source>
</evidence>
<feature type="domain" description="AMP-dependent synthetase/ligase" evidence="3">
    <location>
        <begin position="43"/>
        <end position="350"/>
    </location>
</feature>
<dbReference type="Gene3D" id="3.40.50.12780">
    <property type="entry name" value="N-terminal domain of ligase-like"/>
    <property type="match status" value="1"/>
</dbReference>
<dbReference type="Pfam" id="PF07993">
    <property type="entry name" value="NAD_binding_4"/>
    <property type="match status" value="1"/>
</dbReference>
<dbReference type="Gene3D" id="3.40.50.720">
    <property type="entry name" value="NAD(P)-binding Rossmann-like Domain"/>
    <property type="match status" value="1"/>
</dbReference>
<dbReference type="Gene3D" id="1.10.1200.10">
    <property type="entry name" value="ACP-like"/>
    <property type="match status" value="1"/>
</dbReference>
<dbReference type="EMBL" id="JAPQKH010000004">
    <property type="protein sequence ID" value="KAJ5100641.1"/>
    <property type="molecule type" value="Genomic_DNA"/>
</dbReference>
<keyword evidence="1" id="KW-0596">Phosphopantetheine</keyword>
<feature type="domain" description="Carrier" evidence="4">
    <location>
        <begin position="569"/>
        <end position="635"/>
    </location>
</feature>
<sequence>MKLPFDGDLDPRTVLFPNLIDYYAKIKPDAIYAECPINPTSYDEGYRKITYKAFANAINGLAQFLVDALGHGNGEVLAYVGPNDMRYPGLVLGALKAGYCMFMTSPRNSVEAHRSLLQTLDCNTLLTPVPRPPFIGAILDAHPVKTLDIPDLETLLTSEYSHFEYSKSLSEALHEKFAIVHTSGSTGIPKPIIWKHDSGVKNMNMQFLQPPEGCVSQESLSFGKRLYLTLPPFHAAGLAFMLLINVPANVTTIIPTSGGLPSLASLLSAREKTPFDCALVPPNIIGEMAQDAKALDYCATHLEHITYVGGDVPQLMGNVVAAKMPLTNGYGASETGLLNVIHSPNRDPKTDWRYLNFNPDLGVEMQHVSGDEYEAVMVRTPSRVSHQCPFVLFPDLQEYHTNDLMIRHPTKPDLWRPSARLDDVIVFLNGEKTNPVSMEHHIVSVNPGVTGCLVVGAQRFQAALVVEIGGKPLSVNDRAAMIDQLWPSIEEANSVCPAHARIVKSHILFTSPEKPMPRSGKGTVQRAMTLKIYEQEIENLYQDADKLSEIDASQLPGPGGVEDATKVAEYIKASLLAVTGWSAETLTDEENWFNLGLDSLQTITATRLLRHGLNIPTLSPNVIYLNPTLTTLTHALHNFHKKSEESAKAAKQRVLQERDELFQELSGRVEIPNVQNTSNTPPAAHTAILTGSTGQLGTHILNSLLERSEVEHIYCLNRDENARDRQLKRGAAYGLAPVDEARVTFWKADLSQVNLGLQPDQLQKLQQTATLVIHNAWTVNFNLSVASFKPQLEGVVNLINFSAQATLSPRILFVSSISSVLGNRTDTGLTPESLITTENPAPNGYATSKYIAEHLLGYAAQRGLSGSAFARVGQVAGPIRSPGLWNKSEWLPSVTLSSVHLGAVPSDLGVSLSRVDWVPIDLLSDILVDLSLLNNSELSVYHLVNLHPKPWGELQPVIVDSLQKITGKSLETIPLRNWVIRVRKDIESVGQGDKGLDEKKLQLHLATNPAAKLLEFFEALVAQTQPDDLLDTQKTAQASTKLREVDGVKPEWVQKWVKEWLE</sequence>
<dbReference type="InterPro" id="IPR000873">
    <property type="entry name" value="AMP-dep_synth/lig_dom"/>
</dbReference>
<organism evidence="6 7">
    <name type="scientific">Penicillium angulare</name>
    <dbReference type="NCBI Taxonomy" id="116970"/>
    <lineage>
        <taxon>Eukaryota</taxon>
        <taxon>Fungi</taxon>
        <taxon>Dikarya</taxon>
        <taxon>Ascomycota</taxon>
        <taxon>Pezizomycotina</taxon>
        <taxon>Eurotiomycetes</taxon>
        <taxon>Eurotiomycetidae</taxon>
        <taxon>Eurotiales</taxon>
        <taxon>Aspergillaceae</taxon>
        <taxon>Penicillium</taxon>
    </lineage>
</organism>